<evidence type="ECO:0000313" key="3">
    <source>
        <dbReference type="Proteomes" id="UP000265768"/>
    </source>
</evidence>
<feature type="compositionally biased region" description="Basic and acidic residues" evidence="1">
    <location>
        <begin position="15"/>
        <end position="28"/>
    </location>
</feature>
<evidence type="ECO:0000313" key="2">
    <source>
        <dbReference type="EMBL" id="RJL24781.1"/>
    </source>
</evidence>
<dbReference type="AlphaFoldDB" id="A0A3A4A9H1"/>
<sequence length="73" mass="7795">MTWGEPEPYGGRGPRHPERCGTSRDRRTAAGHGPGAAGARDDSFAARPARPGTSPDRPAHCRTARMGALRRTT</sequence>
<comment type="caution">
    <text evidence="2">The sequence shown here is derived from an EMBL/GenBank/DDBJ whole genome shotgun (WGS) entry which is preliminary data.</text>
</comment>
<reference evidence="2 3" key="1">
    <citation type="submission" date="2018-09" db="EMBL/GenBank/DDBJ databases">
        <title>YIM 75507 draft genome.</title>
        <authorList>
            <person name="Tang S."/>
            <person name="Feng Y."/>
        </authorList>
    </citation>
    <scope>NUCLEOTIDE SEQUENCE [LARGE SCALE GENOMIC DNA]</scope>
    <source>
        <strain evidence="2 3">YIM 75507</strain>
    </source>
</reference>
<gene>
    <name evidence="2" type="ORF">D5H75_28775</name>
</gene>
<keyword evidence="3" id="KW-1185">Reference proteome</keyword>
<proteinExistence type="predicted"/>
<dbReference type="RefSeq" id="WP_119929697.1">
    <property type="nucleotide sequence ID" value="NZ_QZEY01000014.1"/>
</dbReference>
<dbReference type="EMBL" id="QZEY01000014">
    <property type="protein sequence ID" value="RJL24781.1"/>
    <property type="molecule type" value="Genomic_DNA"/>
</dbReference>
<organism evidence="2 3">
    <name type="scientific">Bailinhaonella thermotolerans</name>
    <dbReference type="NCBI Taxonomy" id="1070861"/>
    <lineage>
        <taxon>Bacteria</taxon>
        <taxon>Bacillati</taxon>
        <taxon>Actinomycetota</taxon>
        <taxon>Actinomycetes</taxon>
        <taxon>Streptosporangiales</taxon>
        <taxon>Streptosporangiaceae</taxon>
        <taxon>Bailinhaonella</taxon>
    </lineage>
</organism>
<evidence type="ECO:0000256" key="1">
    <source>
        <dbReference type="SAM" id="MobiDB-lite"/>
    </source>
</evidence>
<dbReference type="Proteomes" id="UP000265768">
    <property type="component" value="Unassembled WGS sequence"/>
</dbReference>
<name>A0A3A4A9H1_9ACTN</name>
<feature type="region of interest" description="Disordered" evidence="1">
    <location>
        <begin position="1"/>
        <end position="73"/>
    </location>
</feature>
<protein>
    <submittedName>
        <fullName evidence="2">Uncharacterized protein</fullName>
    </submittedName>
</protein>
<accession>A0A3A4A9H1</accession>